<dbReference type="Gene3D" id="3.40.30.10">
    <property type="entry name" value="Glutaredoxin"/>
    <property type="match status" value="1"/>
</dbReference>
<dbReference type="OrthoDB" id="2121326at2759"/>
<dbReference type="InterPro" id="IPR036249">
    <property type="entry name" value="Thioredoxin-like_sf"/>
</dbReference>
<keyword evidence="3" id="KW-1185">Reference proteome</keyword>
<dbReference type="SUPFAM" id="SSF52833">
    <property type="entry name" value="Thioredoxin-like"/>
    <property type="match status" value="1"/>
</dbReference>
<accession>A0A0F9YN59</accession>
<dbReference type="AlphaFoldDB" id="A0A0F9YN59"/>
<dbReference type="VEuPathDB" id="MicrosporidiaDB:G9O61_00g003230"/>
<protein>
    <recommendedName>
        <fullName evidence="1">Thioredoxin-like fold domain-containing protein</fullName>
    </recommendedName>
</protein>
<dbReference type="Pfam" id="PF13098">
    <property type="entry name" value="Thioredoxin_2"/>
    <property type="match status" value="1"/>
</dbReference>
<dbReference type="GeneID" id="36318623"/>
<dbReference type="CDD" id="cd02947">
    <property type="entry name" value="TRX_family"/>
    <property type="match status" value="1"/>
</dbReference>
<dbReference type="Proteomes" id="UP000034350">
    <property type="component" value="Unassembled WGS sequence"/>
</dbReference>
<organism evidence="2 3">
    <name type="scientific">Vairimorpha ceranae</name>
    <dbReference type="NCBI Taxonomy" id="40302"/>
    <lineage>
        <taxon>Eukaryota</taxon>
        <taxon>Fungi</taxon>
        <taxon>Fungi incertae sedis</taxon>
        <taxon>Microsporidia</taxon>
        <taxon>Nosematidae</taxon>
        <taxon>Vairimorpha</taxon>
    </lineage>
</organism>
<dbReference type="RefSeq" id="XP_024329899.1">
    <property type="nucleotide sequence ID" value="XM_024473726.1"/>
</dbReference>
<dbReference type="InterPro" id="IPR012336">
    <property type="entry name" value="Thioredoxin-like_fold"/>
</dbReference>
<dbReference type="EMBL" id="JPQZ01000109">
    <property type="protein sequence ID" value="KKO74157.1"/>
    <property type="molecule type" value="Genomic_DNA"/>
</dbReference>
<evidence type="ECO:0000259" key="1">
    <source>
        <dbReference type="Pfam" id="PF13098"/>
    </source>
</evidence>
<feature type="domain" description="Thioredoxin-like fold" evidence="1">
    <location>
        <begin position="20"/>
        <end position="106"/>
    </location>
</feature>
<sequence length="112" mass="13368">MFTRKSDCTTFDKVKSYVEKLNEDVLLIFGSTKCPPCRELSRFLDNYNTEKEFVIIDLKKPDFKDMDICREKYGLTAFPTYIVVDKDMNKKIMEIGYKGEEYFEKFINTHFK</sequence>
<dbReference type="VEuPathDB" id="MicrosporidiaDB:AAJ76_1090003417"/>
<gene>
    <name evidence="2" type="ORF">AAJ76_1090003417</name>
</gene>
<proteinExistence type="predicted"/>
<evidence type="ECO:0000313" key="3">
    <source>
        <dbReference type="Proteomes" id="UP000034350"/>
    </source>
</evidence>
<evidence type="ECO:0000313" key="2">
    <source>
        <dbReference type="EMBL" id="KKO74157.1"/>
    </source>
</evidence>
<name>A0A0F9YN59_9MICR</name>
<comment type="caution">
    <text evidence="2">The sequence shown here is derived from an EMBL/GenBank/DDBJ whole genome shotgun (WGS) entry which is preliminary data.</text>
</comment>
<reference evidence="2 3" key="1">
    <citation type="journal article" date="2015" name="Environ. Microbiol.">
        <title>Genome analyses suggest the presence of polyploidy and recent human-driven expansions in eight global populations of the honeybee pathogen Nosema ceranae.</title>
        <authorList>
            <person name="Pelin A."/>
            <person name="Selman M."/>
            <person name="Aris-Brosou S."/>
            <person name="Farinelli L."/>
            <person name="Corradi N."/>
        </authorList>
    </citation>
    <scope>NUCLEOTIDE SEQUENCE [LARGE SCALE GENOMIC DNA]</scope>
    <source>
        <strain evidence="2 3">PA08 1199</strain>
    </source>
</reference>